<evidence type="ECO:0000256" key="5">
    <source>
        <dbReference type="SAM" id="MobiDB-lite"/>
    </source>
</evidence>
<keyword evidence="8" id="KW-1185">Reference proteome</keyword>
<keyword evidence="2 6" id="KW-0812">Transmembrane</keyword>
<organism evidence="7 8">
    <name type="scientific">Mycena citricolor</name>
    <dbReference type="NCBI Taxonomy" id="2018698"/>
    <lineage>
        <taxon>Eukaryota</taxon>
        <taxon>Fungi</taxon>
        <taxon>Dikarya</taxon>
        <taxon>Basidiomycota</taxon>
        <taxon>Agaricomycotina</taxon>
        <taxon>Agaricomycetes</taxon>
        <taxon>Agaricomycetidae</taxon>
        <taxon>Agaricales</taxon>
        <taxon>Marasmiineae</taxon>
        <taxon>Mycenaceae</taxon>
        <taxon>Mycena</taxon>
    </lineage>
</organism>
<evidence type="ECO:0000256" key="2">
    <source>
        <dbReference type="ARBA" id="ARBA00022692"/>
    </source>
</evidence>
<dbReference type="Proteomes" id="UP001295794">
    <property type="component" value="Unassembled WGS sequence"/>
</dbReference>
<feature type="transmembrane region" description="Helical" evidence="6">
    <location>
        <begin position="118"/>
        <end position="137"/>
    </location>
</feature>
<dbReference type="GO" id="GO:0005886">
    <property type="term" value="C:plasma membrane"/>
    <property type="evidence" value="ECO:0007669"/>
    <property type="project" value="TreeGrafter"/>
</dbReference>
<comment type="caution">
    <text evidence="7">The sequence shown here is derived from an EMBL/GenBank/DDBJ whole genome shotgun (WGS) entry which is preliminary data.</text>
</comment>
<evidence type="ECO:0000313" key="8">
    <source>
        <dbReference type="Proteomes" id="UP001295794"/>
    </source>
</evidence>
<feature type="transmembrane region" description="Helical" evidence="6">
    <location>
        <begin position="84"/>
        <end position="106"/>
    </location>
</feature>
<dbReference type="GO" id="GO:0004930">
    <property type="term" value="F:G protein-coupled receptor activity"/>
    <property type="evidence" value="ECO:0007669"/>
    <property type="project" value="TreeGrafter"/>
</dbReference>
<dbReference type="Gene3D" id="1.20.1070.10">
    <property type="entry name" value="Rhodopsin 7-helix transmembrane proteins"/>
    <property type="match status" value="1"/>
</dbReference>
<evidence type="ECO:0000256" key="4">
    <source>
        <dbReference type="ARBA" id="ARBA00023136"/>
    </source>
</evidence>
<feature type="compositionally biased region" description="Basic residues" evidence="5">
    <location>
        <begin position="265"/>
        <end position="276"/>
    </location>
</feature>
<name>A0AAD2H321_9AGAR</name>
<feature type="transmembrane region" description="Helical" evidence="6">
    <location>
        <begin position="45"/>
        <end position="64"/>
    </location>
</feature>
<feature type="region of interest" description="Disordered" evidence="5">
    <location>
        <begin position="257"/>
        <end position="285"/>
    </location>
</feature>
<evidence type="ECO:0000313" key="7">
    <source>
        <dbReference type="EMBL" id="CAK5267168.1"/>
    </source>
</evidence>
<reference evidence="7" key="1">
    <citation type="submission" date="2023-11" db="EMBL/GenBank/DDBJ databases">
        <authorList>
            <person name="De Vega J J."/>
            <person name="De Vega J J."/>
        </authorList>
    </citation>
    <scope>NUCLEOTIDE SEQUENCE</scope>
</reference>
<feature type="transmembrane region" description="Helical" evidence="6">
    <location>
        <begin position="170"/>
        <end position="195"/>
    </location>
</feature>
<dbReference type="AlphaFoldDB" id="A0AAD2H321"/>
<evidence type="ECO:0000256" key="3">
    <source>
        <dbReference type="ARBA" id="ARBA00022989"/>
    </source>
</evidence>
<dbReference type="GO" id="GO:0007189">
    <property type="term" value="P:adenylate cyclase-activating G protein-coupled receptor signaling pathway"/>
    <property type="evidence" value="ECO:0007669"/>
    <property type="project" value="TreeGrafter"/>
</dbReference>
<sequence length="414" mass="46320">MPSFGTVDYLVLGLTIPGTVFAFLVLCAFAYVAWNPISRVHMNRVSLRLLVYALVATCIFGAAYCMGTEFGRHPSPQCDFSVFLMNISLLFSCNMFFCMALNLQLVLVHHVQWKNLELCYMIGSFLLCAACTIPPYAAEQFGWSEAMQSCWYRTSSDATMLRWVIGTQSFWTLFMVTGELIVFFVIMGYLISYALTIRRYRRKPTGANSLDGIIPEPKSPIVKYRNLIIRIGRFCHRAAPSPRLTHARRTVPTRVVPDEPVHGRVGPHRCKEHCRRTSSTAAGDGRPRALRLSALDLQLDRSDGPVVPSRRLGAAAGRKGIVCRASAEHHLPSAQPARRIYLIVVLDDARAQHAGRPALEGDFGDLVAGHETEQQCCYRRRGQGYPCTFMTADSVCVWDYVTSSISSLRLVVRL</sequence>
<comment type="subcellular location">
    <subcellularLocation>
        <location evidence="1">Membrane</location>
        <topology evidence="1">Multi-pass membrane protein</topology>
    </subcellularLocation>
</comment>
<feature type="transmembrane region" description="Helical" evidence="6">
    <location>
        <begin position="12"/>
        <end position="33"/>
    </location>
</feature>
<evidence type="ECO:0000256" key="6">
    <source>
        <dbReference type="SAM" id="Phobius"/>
    </source>
</evidence>
<evidence type="ECO:0000256" key="1">
    <source>
        <dbReference type="ARBA" id="ARBA00004141"/>
    </source>
</evidence>
<keyword evidence="4 6" id="KW-0472">Membrane</keyword>
<keyword evidence="3 6" id="KW-1133">Transmembrane helix</keyword>
<dbReference type="PANTHER" id="PTHR23112">
    <property type="entry name" value="G PROTEIN-COUPLED RECEPTOR 157-RELATED"/>
    <property type="match status" value="1"/>
</dbReference>
<protein>
    <recommendedName>
        <fullName evidence="9">G-protein coupled receptors family 2 profile 2 domain-containing protein</fullName>
    </recommendedName>
</protein>
<evidence type="ECO:0008006" key="9">
    <source>
        <dbReference type="Google" id="ProtNLM"/>
    </source>
</evidence>
<dbReference type="EMBL" id="CAVNYO010000116">
    <property type="protein sequence ID" value="CAK5267168.1"/>
    <property type="molecule type" value="Genomic_DNA"/>
</dbReference>
<gene>
    <name evidence="7" type="ORF">MYCIT1_LOCUS9458</name>
</gene>
<accession>A0AAD2H321</accession>
<dbReference type="PANTHER" id="PTHR23112:SF0">
    <property type="entry name" value="TRANSMEMBRANE PROTEIN 116"/>
    <property type="match status" value="1"/>
</dbReference>
<proteinExistence type="predicted"/>